<sequence length="156" mass="18715">MMTYEKQFAKCVTIEAVNDLSKEMQRDRSDAAKQRRKEIHEIMYAPFHDEAKRWRHGDKVYFGKPDIASNMSFENQIRIWNIYDIKAGQWCRVWKYQSRKKMAWLCQPGKPCKWENLIRQAFTLRALHDADVSRTEILLRPTRNREVGHGNETRQI</sequence>
<proteinExistence type="predicted"/>
<reference evidence="1" key="1">
    <citation type="journal article" date="2015" name="Nature">
        <title>Complex archaea that bridge the gap between prokaryotes and eukaryotes.</title>
        <authorList>
            <person name="Spang A."/>
            <person name="Saw J.H."/>
            <person name="Jorgensen S.L."/>
            <person name="Zaremba-Niedzwiedzka K."/>
            <person name="Martijn J."/>
            <person name="Lind A.E."/>
            <person name="van Eijk R."/>
            <person name="Schleper C."/>
            <person name="Guy L."/>
            <person name="Ettema T.J."/>
        </authorList>
    </citation>
    <scope>NUCLEOTIDE SEQUENCE</scope>
</reference>
<dbReference type="EMBL" id="LAZR01016689">
    <property type="protein sequence ID" value="KKM03399.1"/>
    <property type="molecule type" value="Genomic_DNA"/>
</dbReference>
<dbReference type="AlphaFoldDB" id="A0A0F9GXB0"/>
<gene>
    <name evidence="1" type="ORF">LCGC14_1774800</name>
</gene>
<name>A0A0F9GXB0_9ZZZZ</name>
<organism evidence="1">
    <name type="scientific">marine sediment metagenome</name>
    <dbReference type="NCBI Taxonomy" id="412755"/>
    <lineage>
        <taxon>unclassified sequences</taxon>
        <taxon>metagenomes</taxon>
        <taxon>ecological metagenomes</taxon>
    </lineage>
</organism>
<accession>A0A0F9GXB0</accession>
<evidence type="ECO:0000313" key="1">
    <source>
        <dbReference type="EMBL" id="KKM03399.1"/>
    </source>
</evidence>
<protein>
    <submittedName>
        <fullName evidence="1">Uncharacterized protein</fullName>
    </submittedName>
</protein>
<comment type="caution">
    <text evidence="1">The sequence shown here is derived from an EMBL/GenBank/DDBJ whole genome shotgun (WGS) entry which is preliminary data.</text>
</comment>